<accession>A0A7I8WAJ5</accession>
<sequence length="766" mass="88620">MILWKPIEEKATTKFKVFKRYIKDGNAQFELERNQTGYFIKCFTVYYLSKFLYNSFSQPLYIEAESHTVDLVENPVLKKHFKSIKIERGETTKIKILTERRICKHGFACKINIYQNYEDHGVSEPIEDCIIMPINDLYLYFIEVDFDLCLSKGNHPNYWKNSTKFLRISTRTSYKYSLEESFFEFLVIEYNRKPKKEVDNIGFFNPKPSTIDVHLGQLDVELPCIPKNKAYVTWIYNGDILDETSKDYSFEPKNYKWILRIKKCTIDNTKHPYSCTILTPKYQYETKIFKIRAFKPVKILTKWPKYEVHENEAKVSLFCEAVGSKFINVHWQITRNLSLEYQESTSGNIFRIYEGYTKSFISLQSKTCLTVYCTAENYDDKTNTLFFDMISIVIYITALTLLLVLGYFVAKGRTKRVQTINLPLSRSSVLSHALSQRTLKEMDTSQMARKIFVDALRETCPKTLGFLDIANASKISRDACMSPCSMMLGMIYIERLKKSNKGYLKSITGSELFLISMMVASKYSFDQDQDEAVFNGEWAESGDLETSEINDLEREFLTAINWNLFIERDDFYNTLSKLEYLIACKQGRDRGYWTYTDLSVILENFNLAKYLSTFTSEMFKVLIAISLSYVIGVTAIAASLSATLVISQALKTNETGTFNSLPSTIKYTIDRFYNKDERFNFRCNPGCCSQEHQSICRNVTKDTSATETESNCLNELDAKNIENGFCCCCKETLLVQSYGNLERSIFNLHLGFSTGPGLNSEQLLVK</sequence>
<evidence type="ECO:0000313" key="5">
    <source>
        <dbReference type="EMBL" id="CAD5125158.1"/>
    </source>
</evidence>
<keyword evidence="6" id="KW-1185">Reference proteome</keyword>
<dbReference type="GO" id="GO:0000307">
    <property type="term" value="C:cyclin-dependent protein kinase holoenzyme complex"/>
    <property type="evidence" value="ECO:0007669"/>
    <property type="project" value="TreeGrafter"/>
</dbReference>
<dbReference type="AlphaFoldDB" id="A0A7I8WAJ5"/>
<name>A0A7I8WAJ5_9ANNE</name>
<reference evidence="5 6" key="1">
    <citation type="submission" date="2020-08" db="EMBL/GenBank/DDBJ databases">
        <authorList>
            <person name="Hejnol A."/>
        </authorList>
    </citation>
    <scope>NUCLEOTIDE SEQUENCE [LARGE SCALE GENOMIC DNA]</scope>
</reference>
<dbReference type="Proteomes" id="UP000549394">
    <property type="component" value="Unassembled WGS sequence"/>
</dbReference>
<comment type="caution">
    <text evidence="5">The sequence shown here is derived from an EMBL/GenBank/DDBJ whole genome shotgun (WGS) entry which is preliminary data.</text>
</comment>
<dbReference type="PROSITE" id="PS50835">
    <property type="entry name" value="IG_LIKE"/>
    <property type="match status" value="1"/>
</dbReference>
<evidence type="ECO:0000259" key="4">
    <source>
        <dbReference type="PROSITE" id="PS50835"/>
    </source>
</evidence>
<organism evidence="5 6">
    <name type="scientific">Dimorphilus gyrociliatus</name>
    <dbReference type="NCBI Taxonomy" id="2664684"/>
    <lineage>
        <taxon>Eukaryota</taxon>
        <taxon>Metazoa</taxon>
        <taxon>Spiralia</taxon>
        <taxon>Lophotrochozoa</taxon>
        <taxon>Annelida</taxon>
        <taxon>Polychaeta</taxon>
        <taxon>Polychaeta incertae sedis</taxon>
        <taxon>Dinophilidae</taxon>
        <taxon>Dimorphilus</taxon>
    </lineage>
</organism>
<keyword evidence="3" id="KW-1133">Transmembrane helix</keyword>
<evidence type="ECO:0000256" key="1">
    <source>
        <dbReference type="ARBA" id="ARBA00038508"/>
    </source>
</evidence>
<dbReference type="GO" id="GO:0019901">
    <property type="term" value="F:protein kinase binding"/>
    <property type="evidence" value="ECO:0007669"/>
    <property type="project" value="InterPro"/>
</dbReference>
<dbReference type="InterPro" id="IPR013922">
    <property type="entry name" value="Cyclin_PHO80-like"/>
</dbReference>
<dbReference type="GO" id="GO:0005634">
    <property type="term" value="C:nucleus"/>
    <property type="evidence" value="ECO:0007669"/>
    <property type="project" value="TreeGrafter"/>
</dbReference>
<evidence type="ECO:0000313" key="6">
    <source>
        <dbReference type="Proteomes" id="UP000549394"/>
    </source>
</evidence>
<dbReference type="InterPro" id="IPR007110">
    <property type="entry name" value="Ig-like_dom"/>
</dbReference>
<feature type="domain" description="Ig-like" evidence="4">
    <location>
        <begin position="296"/>
        <end position="384"/>
    </location>
</feature>
<keyword evidence="3" id="KW-0812">Transmembrane</keyword>
<protein>
    <recommendedName>
        <fullName evidence="2">Protein CNPPD1</fullName>
    </recommendedName>
</protein>
<evidence type="ECO:0000256" key="2">
    <source>
        <dbReference type="ARBA" id="ARBA00040808"/>
    </source>
</evidence>
<dbReference type="Gene3D" id="1.10.472.10">
    <property type="entry name" value="Cyclin-like"/>
    <property type="match status" value="1"/>
</dbReference>
<feature type="transmembrane region" description="Helical" evidence="3">
    <location>
        <begin position="385"/>
        <end position="410"/>
    </location>
</feature>
<gene>
    <name evidence="5" type="ORF">DGYR_LOCUS12590</name>
</gene>
<proteinExistence type="inferred from homology"/>
<dbReference type="PANTHER" id="PTHR15615:SF108">
    <property type="entry name" value="PROTEIN CNPPD1"/>
    <property type="match status" value="1"/>
</dbReference>
<dbReference type="CDD" id="cd20557">
    <property type="entry name" value="CYCLIN_ScPCL1-like"/>
    <property type="match status" value="1"/>
</dbReference>
<keyword evidence="3" id="KW-0472">Membrane</keyword>
<dbReference type="Pfam" id="PF08613">
    <property type="entry name" value="Cyclin"/>
    <property type="match status" value="1"/>
</dbReference>
<dbReference type="OrthoDB" id="244495at2759"/>
<dbReference type="PANTHER" id="PTHR15615">
    <property type="match status" value="1"/>
</dbReference>
<feature type="transmembrane region" description="Helical" evidence="3">
    <location>
        <begin position="621"/>
        <end position="646"/>
    </location>
</feature>
<comment type="similarity">
    <text evidence="1">Belongs to the CNPPD1 family.</text>
</comment>
<dbReference type="GO" id="GO:0016538">
    <property type="term" value="F:cyclin-dependent protein serine/threonine kinase regulator activity"/>
    <property type="evidence" value="ECO:0007669"/>
    <property type="project" value="TreeGrafter"/>
</dbReference>
<evidence type="ECO:0000256" key="3">
    <source>
        <dbReference type="SAM" id="Phobius"/>
    </source>
</evidence>
<dbReference type="EMBL" id="CAJFCJ010000025">
    <property type="protein sequence ID" value="CAD5125158.1"/>
    <property type="molecule type" value="Genomic_DNA"/>
</dbReference>